<feature type="transmembrane region" description="Helical" evidence="1">
    <location>
        <begin position="399"/>
        <end position="421"/>
    </location>
</feature>
<keyword evidence="1" id="KW-1133">Transmembrane helix</keyword>
<comment type="caution">
    <text evidence="2">The sequence shown here is derived from an EMBL/GenBank/DDBJ whole genome shotgun (WGS) entry which is preliminary data.</text>
</comment>
<feature type="transmembrane region" description="Helical" evidence="1">
    <location>
        <begin position="110"/>
        <end position="130"/>
    </location>
</feature>
<feature type="transmembrane region" description="Helical" evidence="1">
    <location>
        <begin position="190"/>
        <end position="217"/>
    </location>
</feature>
<keyword evidence="1" id="KW-0472">Membrane</keyword>
<organism evidence="2 3">
    <name type="scientific">Candidatus Amesbacteria bacterium GW2011_GWC1_47_15</name>
    <dbReference type="NCBI Taxonomy" id="1618364"/>
    <lineage>
        <taxon>Bacteria</taxon>
        <taxon>Candidatus Amesiibacteriota</taxon>
    </lineage>
</organism>
<name>A0A0G1S4Q5_9BACT</name>
<dbReference type="STRING" id="1618364.UX86_C0009G0012"/>
<feature type="transmembrane region" description="Helical" evidence="1">
    <location>
        <begin position="476"/>
        <end position="494"/>
    </location>
</feature>
<keyword evidence="1" id="KW-0812">Transmembrane</keyword>
<feature type="transmembrane region" description="Helical" evidence="1">
    <location>
        <begin position="375"/>
        <end position="392"/>
    </location>
</feature>
<dbReference type="EMBL" id="LCNU01000009">
    <property type="protein sequence ID" value="KKU64382.1"/>
    <property type="molecule type" value="Genomic_DNA"/>
</dbReference>
<proteinExistence type="predicted"/>
<feature type="transmembrane region" description="Helical" evidence="1">
    <location>
        <begin position="167"/>
        <end position="184"/>
    </location>
</feature>
<feature type="transmembrane region" description="Helical" evidence="1">
    <location>
        <begin position="136"/>
        <end position="155"/>
    </location>
</feature>
<gene>
    <name evidence="2" type="ORF">UX86_C0009G0012</name>
</gene>
<protein>
    <recommendedName>
        <fullName evidence="4">Glycosyltransferase RgtA/B/C/D-like domain-containing protein</fullName>
    </recommendedName>
</protein>
<feature type="transmembrane region" description="Helical" evidence="1">
    <location>
        <begin position="83"/>
        <end position="101"/>
    </location>
</feature>
<feature type="transmembrane region" description="Helical" evidence="1">
    <location>
        <begin position="318"/>
        <end position="334"/>
    </location>
</feature>
<reference evidence="2 3" key="1">
    <citation type="journal article" date="2015" name="Nature">
        <title>rRNA introns, odd ribosomes, and small enigmatic genomes across a large radiation of phyla.</title>
        <authorList>
            <person name="Brown C.T."/>
            <person name="Hug L.A."/>
            <person name="Thomas B.C."/>
            <person name="Sharon I."/>
            <person name="Castelle C.J."/>
            <person name="Singh A."/>
            <person name="Wilkins M.J."/>
            <person name="Williams K.H."/>
            <person name="Banfield J.F."/>
        </authorList>
    </citation>
    <scope>NUCLEOTIDE SEQUENCE [LARGE SCALE GENOMIC DNA]</scope>
</reference>
<evidence type="ECO:0000313" key="3">
    <source>
        <dbReference type="Proteomes" id="UP000034502"/>
    </source>
</evidence>
<evidence type="ECO:0008006" key="4">
    <source>
        <dbReference type="Google" id="ProtNLM"/>
    </source>
</evidence>
<dbReference type="Proteomes" id="UP000034502">
    <property type="component" value="Unassembled WGS sequence"/>
</dbReference>
<dbReference type="AlphaFoldDB" id="A0A0G1S4Q5"/>
<sequence length="499" mass="55734">MNKKNLILSTQCAIVIGLLLAGSLRGWPDLTTQDMSPGSPFESSNNNSRYALVQAMVHDRTFILDTEKARFSSPDVSKLGDRYFSIFTPGVSFLGLPFYLAGRFLGNPQLVTYLSVTLLALVNFFLVVLLARRLGATVPASLLSGSLFLFGSNALSYATTFTQHHPSTTVILLSLLISGARLSLWRDLLFGLLFGIGLLLDIPNVFFLAPPAVYLMYRHFEFNYRNPLLSVRFNPRFLVTFLGIAAGILVLIWYNLGTTGSPFLLAQFVGTTDDFVFNPVGPDPTTLVQEESQIVRLPLNTRKQLNGFYTLLVSNERGWFYYSSFIVFGLWGLYEAYRRQQSRNSALLYISLISVMLVIYSMFGDPWGGWSFGPRYLIPATAVACIPIGLIVTRFRKNLAFTILFWAAALWSIFLSSLGALTTNLIPPKKEASGLSVYIPYTPLRNVEMMNQGRTSSLFYNTFLVGIGTLDSRRYISIYAFVAFSLIILLYLSVKPLSE</sequence>
<feature type="transmembrane region" description="Helical" evidence="1">
    <location>
        <begin position="237"/>
        <end position="256"/>
    </location>
</feature>
<feature type="transmembrane region" description="Helical" evidence="1">
    <location>
        <begin position="346"/>
        <end position="363"/>
    </location>
</feature>
<accession>A0A0G1S4Q5</accession>
<evidence type="ECO:0000256" key="1">
    <source>
        <dbReference type="SAM" id="Phobius"/>
    </source>
</evidence>
<evidence type="ECO:0000313" key="2">
    <source>
        <dbReference type="EMBL" id="KKU64382.1"/>
    </source>
</evidence>